<dbReference type="AlphaFoldDB" id="A0A319DXQ5"/>
<evidence type="ECO:0000313" key="1">
    <source>
        <dbReference type="EMBL" id="PYH92998.1"/>
    </source>
</evidence>
<accession>A0A319DXQ5</accession>
<dbReference type="VEuPathDB" id="FungiDB:BO71DRAFT_9491"/>
<protein>
    <submittedName>
        <fullName evidence="1">Uncharacterized protein</fullName>
    </submittedName>
</protein>
<gene>
    <name evidence="1" type="ORF">BO71DRAFT_9491</name>
</gene>
<dbReference type="Proteomes" id="UP000247810">
    <property type="component" value="Unassembled WGS sequence"/>
</dbReference>
<proteinExistence type="predicted"/>
<keyword evidence="2" id="KW-1185">Reference proteome</keyword>
<dbReference type="EMBL" id="KZ825902">
    <property type="protein sequence ID" value="PYH92998.1"/>
    <property type="molecule type" value="Genomic_DNA"/>
</dbReference>
<evidence type="ECO:0000313" key="2">
    <source>
        <dbReference type="Proteomes" id="UP000247810"/>
    </source>
</evidence>
<name>A0A319DXQ5_9EURO</name>
<sequence length="105" mass="11927">MEVVRSLPASRSFRFRGRSFHSPCSSLPESEVRGFSLSFWLLLPRRYYGLPSTDLVVLHLLVHLHWFACRYTVLHTDYGVSVTSGCNSCCRCRSGSFSQPGLPAW</sequence>
<reference evidence="1 2" key="1">
    <citation type="submission" date="2018-02" db="EMBL/GenBank/DDBJ databases">
        <title>The genomes of Aspergillus section Nigri reveals drivers in fungal speciation.</title>
        <authorList>
            <consortium name="DOE Joint Genome Institute"/>
            <person name="Vesth T.C."/>
            <person name="Nybo J."/>
            <person name="Theobald S."/>
            <person name="Brandl J."/>
            <person name="Frisvad J.C."/>
            <person name="Nielsen K.F."/>
            <person name="Lyhne E.K."/>
            <person name="Kogle M.E."/>
            <person name="Kuo A."/>
            <person name="Riley R."/>
            <person name="Clum A."/>
            <person name="Nolan M."/>
            <person name="Lipzen A."/>
            <person name="Salamov A."/>
            <person name="Henrissat B."/>
            <person name="Wiebenga A."/>
            <person name="De vries R.P."/>
            <person name="Grigoriev I.V."/>
            <person name="Mortensen U.H."/>
            <person name="Andersen M.R."/>
            <person name="Baker S.E."/>
        </authorList>
    </citation>
    <scope>NUCLEOTIDE SEQUENCE [LARGE SCALE GENOMIC DNA]</scope>
    <source>
        <strain evidence="1 2">CBS 707.79</strain>
    </source>
</reference>
<organism evidence="1 2">
    <name type="scientific">Aspergillus ellipticus CBS 707.79</name>
    <dbReference type="NCBI Taxonomy" id="1448320"/>
    <lineage>
        <taxon>Eukaryota</taxon>
        <taxon>Fungi</taxon>
        <taxon>Dikarya</taxon>
        <taxon>Ascomycota</taxon>
        <taxon>Pezizomycotina</taxon>
        <taxon>Eurotiomycetes</taxon>
        <taxon>Eurotiomycetidae</taxon>
        <taxon>Eurotiales</taxon>
        <taxon>Aspergillaceae</taxon>
        <taxon>Aspergillus</taxon>
        <taxon>Aspergillus subgen. Circumdati</taxon>
    </lineage>
</organism>